<comment type="function">
    <text evidence="6">Plays a role in the regulation of phosphate uptake.</text>
</comment>
<dbReference type="PANTHER" id="PTHR42930">
    <property type="entry name" value="PHOSPHATE-SPECIFIC TRANSPORT SYSTEM ACCESSORY PROTEIN PHOU"/>
    <property type="match status" value="1"/>
</dbReference>
<evidence type="ECO:0000256" key="3">
    <source>
        <dbReference type="ARBA" id="ARBA00022448"/>
    </source>
</evidence>
<evidence type="ECO:0000313" key="9">
    <source>
        <dbReference type="Proteomes" id="UP001204445"/>
    </source>
</evidence>
<dbReference type="NCBIfam" id="TIGR02135">
    <property type="entry name" value="phoU_full"/>
    <property type="match status" value="1"/>
</dbReference>
<comment type="subcellular location">
    <subcellularLocation>
        <location evidence="1 6">Cytoplasm</location>
    </subcellularLocation>
</comment>
<sequence length="241" mass="26970">MSNNSVTPHISKAFDKDLENIRTRVLEMGGLVEQQLLNALKSLVDSDLELAEGVLETEYRINSMEVSIDEDCTKILARRQPAAGDLRLVLAVSKTITDLERVGDEAQKIAKMAIDLSQKQGPKSYYIGINSMGNHVCKMLRGALDAFARMDSRAALEVAGREPESDDQYAALLRQMITYMIEDPRSITSVIDAIWCARSLERVGDHARNICEYVIYFVEGKDVRHISLEEMAREVNSDSKS</sequence>
<protein>
    <recommendedName>
        <fullName evidence="6">Phosphate-specific transport system accessory protein PhoU</fullName>
    </recommendedName>
</protein>
<feature type="domain" description="PhoU" evidence="7">
    <location>
        <begin position="25"/>
        <end position="112"/>
    </location>
</feature>
<dbReference type="FunFam" id="1.20.58.220:FF:000001">
    <property type="entry name" value="Phosphate-specific transport system accessory protein PhoU"/>
    <property type="match status" value="1"/>
</dbReference>
<evidence type="ECO:0000256" key="2">
    <source>
        <dbReference type="ARBA" id="ARBA00008107"/>
    </source>
</evidence>
<reference evidence="8" key="1">
    <citation type="submission" date="2022-08" db="EMBL/GenBank/DDBJ databases">
        <title>Genomic Encyclopedia of Type Strains, Phase III (KMG-III): the genomes of soil and plant-associated and newly described type strains.</title>
        <authorList>
            <person name="Whitman W."/>
        </authorList>
    </citation>
    <scope>NUCLEOTIDE SEQUENCE</scope>
    <source>
        <strain evidence="8">HMT 1</strain>
    </source>
</reference>
<dbReference type="AlphaFoldDB" id="A0AAE3HNT8"/>
<dbReference type="FunFam" id="1.20.58.220:FF:000002">
    <property type="entry name" value="Phosphate-specific transport system accessory protein PhoU"/>
    <property type="match status" value="1"/>
</dbReference>
<accession>A0AAE3HNT8</accession>
<dbReference type="GO" id="GO:0006817">
    <property type="term" value="P:phosphate ion transport"/>
    <property type="evidence" value="ECO:0007669"/>
    <property type="project" value="UniProtKB-KW"/>
</dbReference>
<feature type="domain" description="PhoU" evidence="7">
    <location>
        <begin position="129"/>
        <end position="214"/>
    </location>
</feature>
<dbReference type="InterPro" id="IPR026022">
    <property type="entry name" value="PhoU_dom"/>
</dbReference>
<comment type="subunit">
    <text evidence="6">Homodimer.</text>
</comment>
<name>A0AAE3HNT8_9GAMM</name>
<dbReference type="GO" id="GO:0005737">
    <property type="term" value="C:cytoplasm"/>
    <property type="evidence" value="ECO:0007669"/>
    <property type="project" value="UniProtKB-SubCell"/>
</dbReference>
<dbReference type="Pfam" id="PF01895">
    <property type="entry name" value="PhoU"/>
    <property type="match status" value="2"/>
</dbReference>
<evidence type="ECO:0000256" key="4">
    <source>
        <dbReference type="ARBA" id="ARBA00022490"/>
    </source>
</evidence>
<dbReference type="PIRSF" id="PIRSF003107">
    <property type="entry name" value="PhoU"/>
    <property type="match status" value="1"/>
</dbReference>
<evidence type="ECO:0000256" key="5">
    <source>
        <dbReference type="ARBA" id="ARBA00022592"/>
    </source>
</evidence>
<proteinExistence type="inferred from homology"/>
<dbReference type="Gene3D" id="1.20.58.220">
    <property type="entry name" value="Phosphate transport system protein phou homolog 2, domain 2"/>
    <property type="match status" value="2"/>
</dbReference>
<dbReference type="GO" id="GO:0045936">
    <property type="term" value="P:negative regulation of phosphate metabolic process"/>
    <property type="evidence" value="ECO:0007669"/>
    <property type="project" value="InterPro"/>
</dbReference>
<comment type="similarity">
    <text evidence="2 6">Belongs to the PhoU family.</text>
</comment>
<evidence type="ECO:0000259" key="7">
    <source>
        <dbReference type="Pfam" id="PF01895"/>
    </source>
</evidence>
<dbReference type="GO" id="GO:0030643">
    <property type="term" value="P:intracellular phosphate ion homeostasis"/>
    <property type="evidence" value="ECO:0007669"/>
    <property type="project" value="InterPro"/>
</dbReference>
<evidence type="ECO:0000313" key="8">
    <source>
        <dbReference type="EMBL" id="MCS3903973.1"/>
    </source>
</evidence>
<dbReference type="Proteomes" id="UP001204445">
    <property type="component" value="Unassembled WGS sequence"/>
</dbReference>
<evidence type="ECO:0000256" key="1">
    <source>
        <dbReference type="ARBA" id="ARBA00004496"/>
    </source>
</evidence>
<comment type="caution">
    <text evidence="8">The sequence shown here is derived from an EMBL/GenBank/DDBJ whole genome shotgun (WGS) entry which is preliminary data.</text>
</comment>
<dbReference type="SUPFAM" id="SSF109755">
    <property type="entry name" value="PhoU-like"/>
    <property type="match status" value="1"/>
</dbReference>
<gene>
    <name evidence="8" type="ORF">J2T55_002005</name>
</gene>
<evidence type="ECO:0000256" key="6">
    <source>
        <dbReference type="PIRNR" id="PIRNR003107"/>
    </source>
</evidence>
<dbReference type="EMBL" id="JANUCT010000014">
    <property type="protein sequence ID" value="MCS3903973.1"/>
    <property type="molecule type" value="Genomic_DNA"/>
</dbReference>
<keyword evidence="9" id="KW-1185">Reference proteome</keyword>
<keyword evidence="3 6" id="KW-0813">Transport</keyword>
<organism evidence="8 9">
    <name type="scientific">Methylohalomonas lacus</name>
    <dbReference type="NCBI Taxonomy" id="398773"/>
    <lineage>
        <taxon>Bacteria</taxon>
        <taxon>Pseudomonadati</taxon>
        <taxon>Pseudomonadota</taxon>
        <taxon>Gammaproteobacteria</taxon>
        <taxon>Methylohalomonadales</taxon>
        <taxon>Methylohalomonadaceae</taxon>
        <taxon>Methylohalomonas</taxon>
    </lineage>
</organism>
<dbReference type="PANTHER" id="PTHR42930:SF3">
    <property type="entry name" value="PHOSPHATE-SPECIFIC TRANSPORT SYSTEM ACCESSORY PROTEIN PHOU"/>
    <property type="match status" value="1"/>
</dbReference>
<keyword evidence="5 6" id="KW-0592">Phosphate transport</keyword>
<keyword evidence="4 6" id="KW-0963">Cytoplasm</keyword>
<dbReference type="InterPro" id="IPR038078">
    <property type="entry name" value="PhoU-like_sf"/>
</dbReference>
<dbReference type="RefSeq" id="WP_259055975.1">
    <property type="nucleotide sequence ID" value="NZ_JANUCT010000014.1"/>
</dbReference>
<dbReference type="InterPro" id="IPR028366">
    <property type="entry name" value="PhoU"/>
</dbReference>